<evidence type="ECO:0000313" key="2">
    <source>
        <dbReference type="EMBL" id="KAK3744286.1"/>
    </source>
</evidence>
<organism evidence="2 3">
    <name type="scientific">Elysia crispata</name>
    <name type="common">lettuce slug</name>
    <dbReference type="NCBI Taxonomy" id="231223"/>
    <lineage>
        <taxon>Eukaryota</taxon>
        <taxon>Metazoa</taxon>
        <taxon>Spiralia</taxon>
        <taxon>Lophotrochozoa</taxon>
        <taxon>Mollusca</taxon>
        <taxon>Gastropoda</taxon>
        <taxon>Heterobranchia</taxon>
        <taxon>Euthyneura</taxon>
        <taxon>Panpulmonata</taxon>
        <taxon>Sacoglossa</taxon>
        <taxon>Placobranchoidea</taxon>
        <taxon>Plakobranchidae</taxon>
        <taxon>Elysia</taxon>
    </lineage>
</organism>
<comment type="caution">
    <text evidence="2">The sequence shown here is derived from an EMBL/GenBank/DDBJ whole genome shotgun (WGS) entry which is preliminary data.</text>
</comment>
<keyword evidence="3" id="KW-1185">Reference proteome</keyword>
<evidence type="ECO:0000313" key="3">
    <source>
        <dbReference type="Proteomes" id="UP001283361"/>
    </source>
</evidence>
<feature type="region of interest" description="Disordered" evidence="1">
    <location>
        <begin position="1"/>
        <end position="36"/>
    </location>
</feature>
<dbReference type="EMBL" id="JAWDGP010006267">
    <property type="protein sequence ID" value="KAK3744286.1"/>
    <property type="molecule type" value="Genomic_DNA"/>
</dbReference>
<dbReference type="Proteomes" id="UP001283361">
    <property type="component" value="Unassembled WGS sequence"/>
</dbReference>
<dbReference type="PANTHER" id="PTHR10773:SF19">
    <property type="match status" value="1"/>
</dbReference>
<gene>
    <name evidence="2" type="ORF">RRG08_030372</name>
</gene>
<name>A0AAE0YGT8_9GAST</name>
<protein>
    <submittedName>
        <fullName evidence="2">Uncharacterized protein</fullName>
    </submittedName>
</protein>
<reference evidence="2" key="1">
    <citation type="journal article" date="2023" name="G3 (Bethesda)">
        <title>A reference genome for the long-term kleptoplast-retaining sea slug Elysia crispata morphotype clarki.</title>
        <authorList>
            <person name="Eastman K.E."/>
            <person name="Pendleton A.L."/>
            <person name="Shaikh M.A."/>
            <person name="Suttiyut T."/>
            <person name="Ogas R."/>
            <person name="Tomko P."/>
            <person name="Gavelis G."/>
            <person name="Widhalm J.R."/>
            <person name="Wisecaver J.H."/>
        </authorList>
    </citation>
    <scope>NUCLEOTIDE SEQUENCE</scope>
    <source>
        <strain evidence="2">ECLA1</strain>
    </source>
</reference>
<evidence type="ECO:0000256" key="1">
    <source>
        <dbReference type="SAM" id="MobiDB-lite"/>
    </source>
</evidence>
<sequence length="602" mass="68876">MADHDAVPVVTDKPKKRKINGSKQDQAKKQKLSSHITGPDCKCKRLKCFETVKVENRASLIDSFNALPTKNAQDSYLATLITVTETSRRRPRLEEPKSENNNSYHYKVFLMRTRDVDPDAFAYVCFQAFLSIFGIKKGRLETIKKSLATTGLSPVDGRGKHASRPHKMSDELRQRIRDHISSFRGRKSHYSQEKTRRLYLPEELNISKMFDLYKERVTFPERGHSYMECDRDMGLVNTKASASVPSDWVAIFKAARKSPAPYYVTEVRQDMVKNFSEFLRSLYKKGCPFTTRPIRDMIFDQGEGPGTVSHRDSWNGILDKTSIIIPTRKNNFKRCTAAPTGLYKERLCISAVKYKDRQVLKKFSTDQAFYHALPYDDKDSNYEFTKKNRPNFKAFIENLADELTYDVKANHDPPMHLDQEKSTIDWSKGEMAYLKCASSARKDVKVLSSELEQKAFIHDVKIKSGTNNAYSNTVRQATMLLQSEAEVSAANVDNVLLFVPSAELSSTVTDLSNIYQLYKVGVCPQCKTHSLQLYDNYIPDSYYAIFLELRCTLCENRFSETYTSKQTLTDQSMDWTLTDQSMDSHRRAVHTSLVIVGLATQA</sequence>
<dbReference type="AlphaFoldDB" id="A0AAE0YGT8"/>
<proteinExistence type="predicted"/>
<dbReference type="PANTHER" id="PTHR10773">
    <property type="entry name" value="DNA-DIRECTED RNA POLYMERASES I, II, AND III SUBUNIT RPABC2"/>
    <property type="match status" value="1"/>
</dbReference>
<accession>A0AAE0YGT8</accession>